<comment type="caution">
    <text evidence="5">The sequence shown here is derived from an EMBL/GenBank/DDBJ whole genome shotgun (WGS) entry which is preliminary data.</text>
</comment>
<dbReference type="Gene3D" id="2.40.50.100">
    <property type="match status" value="1"/>
</dbReference>
<dbReference type="InterPro" id="IPR058625">
    <property type="entry name" value="MdtA-like_BSH"/>
</dbReference>
<dbReference type="GO" id="GO:1990281">
    <property type="term" value="C:efflux pump complex"/>
    <property type="evidence" value="ECO:0007669"/>
    <property type="project" value="TreeGrafter"/>
</dbReference>
<dbReference type="GO" id="GO:0015562">
    <property type="term" value="F:efflux transmembrane transporter activity"/>
    <property type="evidence" value="ECO:0007669"/>
    <property type="project" value="TreeGrafter"/>
</dbReference>
<dbReference type="Gene3D" id="1.10.287.470">
    <property type="entry name" value="Helix hairpin bin"/>
    <property type="match status" value="1"/>
</dbReference>
<dbReference type="EMBL" id="DRMH01000008">
    <property type="protein sequence ID" value="HFC96930.1"/>
    <property type="molecule type" value="Genomic_DNA"/>
</dbReference>
<name>A0A7C3CEY2_9BACT</name>
<accession>A0A7C3CEY2</accession>
<comment type="similarity">
    <text evidence="1">Belongs to the membrane fusion protein (MFP) (TC 8.A.1) family.</text>
</comment>
<dbReference type="Pfam" id="PF25917">
    <property type="entry name" value="BSH_RND"/>
    <property type="match status" value="1"/>
</dbReference>
<keyword evidence="3" id="KW-0732">Signal</keyword>
<dbReference type="SUPFAM" id="SSF111369">
    <property type="entry name" value="HlyD-like secretion proteins"/>
    <property type="match status" value="1"/>
</dbReference>
<evidence type="ECO:0000313" key="5">
    <source>
        <dbReference type="EMBL" id="HFC96930.1"/>
    </source>
</evidence>
<organism evidence="5">
    <name type="scientific">Thermosulfurimonas dismutans</name>
    <dbReference type="NCBI Taxonomy" id="999894"/>
    <lineage>
        <taxon>Bacteria</taxon>
        <taxon>Pseudomonadati</taxon>
        <taxon>Thermodesulfobacteriota</taxon>
        <taxon>Thermodesulfobacteria</taxon>
        <taxon>Thermodesulfobacteriales</taxon>
        <taxon>Thermodesulfobacteriaceae</taxon>
        <taxon>Thermosulfurimonas</taxon>
    </lineage>
</organism>
<evidence type="ECO:0000256" key="2">
    <source>
        <dbReference type="SAM" id="Coils"/>
    </source>
</evidence>
<dbReference type="Gene3D" id="2.40.420.20">
    <property type="match status" value="1"/>
</dbReference>
<dbReference type="InterPro" id="IPR006143">
    <property type="entry name" value="RND_pump_MFP"/>
</dbReference>
<gene>
    <name evidence="5" type="ORF">ENJ40_00530</name>
</gene>
<feature type="coiled-coil region" evidence="2">
    <location>
        <begin position="96"/>
        <end position="182"/>
    </location>
</feature>
<feature type="signal peptide" evidence="3">
    <location>
        <begin position="1"/>
        <end position="21"/>
    </location>
</feature>
<feature type="chain" id="PRO_5028166747" evidence="3">
    <location>
        <begin position="22"/>
        <end position="386"/>
    </location>
</feature>
<sequence>MKNPRWLFLLACFLLILPACKGGEEHSKSSSAGRVVKTRVYVASPVEVLLFRELPATVEARQRAVLSSKVSGFVTEVRVKEGDRIRAGEVLLRIDDRNLRARIRALSSAVQALRRELVAISAREAYARAEFQRFRKLFAAQAATAEEYEARKSEYQALAAQREALQARIRETQARLSEVRTLLRYTVLRAPFSGDVVRKYVDPGTFVGPGQPLLEVENQEAGYRLVCHPGEALFGRIHPGLKAWVFFPGRNLRLTLRVSRVVRDVDPQTRTFTVKFDLPKEVRLPSGTYGRVFLPVGREKTLLVPREALVDRGGFKALFVVNPQGLVYLRVVRIGKTYWRREKQWVPVCEGLKCRGYVEVLSGIEPGERVVAHPPLGLKEGDRVEE</sequence>
<reference evidence="5" key="1">
    <citation type="journal article" date="2020" name="mSystems">
        <title>Genome- and Community-Level Interaction Insights into Carbon Utilization and Element Cycling Functions of Hydrothermarchaeota in Hydrothermal Sediment.</title>
        <authorList>
            <person name="Zhou Z."/>
            <person name="Liu Y."/>
            <person name="Xu W."/>
            <person name="Pan J."/>
            <person name="Luo Z.H."/>
            <person name="Li M."/>
        </authorList>
    </citation>
    <scope>NUCLEOTIDE SEQUENCE [LARGE SCALE GENOMIC DNA]</scope>
    <source>
        <strain evidence="5">HyVt-483</strain>
    </source>
</reference>
<protein>
    <submittedName>
        <fullName evidence="5">Efflux RND transporter periplasmic adaptor subunit</fullName>
    </submittedName>
</protein>
<evidence type="ECO:0000259" key="4">
    <source>
        <dbReference type="Pfam" id="PF25917"/>
    </source>
</evidence>
<dbReference type="AlphaFoldDB" id="A0A7C3CEY2"/>
<keyword evidence="2" id="KW-0175">Coiled coil</keyword>
<proteinExistence type="inferred from homology"/>
<dbReference type="Gene3D" id="2.40.30.170">
    <property type="match status" value="1"/>
</dbReference>
<dbReference type="Proteomes" id="UP000886043">
    <property type="component" value="Unassembled WGS sequence"/>
</dbReference>
<feature type="domain" description="Multidrug resistance protein MdtA-like barrel-sandwich hybrid" evidence="4">
    <location>
        <begin position="66"/>
        <end position="212"/>
    </location>
</feature>
<dbReference type="PANTHER" id="PTHR30469:SF15">
    <property type="entry name" value="HLYD FAMILY OF SECRETION PROTEINS"/>
    <property type="match status" value="1"/>
</dbReference>
<evidence type="ECO:0000256" key="1">
    <source>
        <dbReference type="ARBA" id="ARBA00009477"/>
    </source>
</evidence>
<dbReference type="PANTHER" id="PTHR30469">
    <property type="entry name" value="MULTIDRUG RESISTANCE PROTEIN MDTA"/>
    <property type="match status" value="1"/>
</dbReference>
<dbReference type="NCBIfam" id="TIGR01730">
    <property type="entry name" value="RND_mfp"/>
    <property type="match status" value="1"/>
</dbReference>
<evidence type="ECO:0000256" key="3">
    <source>
        <dbReference type="SAM" id="SignalP"/>
    </source>
</evidence>